<evidence type="ECO:0000256" key="3">
    <source>
        <dbReference type="ARBA" id="ARBA00010031"/>
    </source>
</evidence>
<dbReference type="GO" id="GO:0005576">
    <property type="term" value="C:extracellular region"/>
    <property type="evidence" value="ECO:0007669"/>
    <property type="project" value="UniProtKB-SubCell"/>
</dbReference>
<protein>
    <recommendedName>
        <fullName evidence="10">CFEM domain-containing protein</fullName>
    </recommendedName>
</protein>
<evidence type="ECO:0000313" key="12">
    <source>
        <dbReference type="Proteomes" id="UP000179179"/>
    </source>
</evidence>
<evidence type="ECO:0000256" key="4">
    <source>
        <dbReference type="ARBA" id="ARBA00022525"/>
    </source>
</evidence>
<keyword evidence="6 9" id="KW-0732">Signal</keyword>
<evidence type="ECO:0000256" key="8">
    <source>
        <dbReference type="ARBA" id="ARBA00023288"/>
    </source>
</evidence>
<keyword evidence="5" id="KW-0325">Glycoprotein</keyword>
<evidence type="ECO:0000256" key="7">
    <source>
        <dbReference type="ARBA" id="ARBA00023157"/>
    </source>
</evidence>
<gene>
    <name evidence="11" type="ORF">ABOM_004984</name>
</gene>
<dbReference type="InterPro" id="IPR008427">
    <property type="entry name" value="Extracellular_membr_CFEM_dom"/>
</dbReference>
<keyword evidence="4" id="KW-0964">Secreted</keyword>
<dbReference type="GO" id="GO:0098552">
    <property type="term" value="C:side of membrane"/>
    <property type="evidence" value="ECO:0007669"/>
    <property type="project" value="UniProtKB-KW"/>
</dbReference>
<sequence>MKLSLAVSFTALVATAVAADIEQDIPQCLVNCIKKVNICSGIDIPCFCDNTVFRLAVTQCMSGIDGKGEKCSEEDQKSRFRVKAFQPLGFGLIVSVVVLDWDRSICD</sequence>
<evidence type="ECO:0000256" key="5">
    <source>
        <dbReference type="ARBA" id="ARBA00022622"/>
    </source>
</evidence>
<dbReference type="Proteomes" id="UP000179179">
    <property type="component" value="Unassembled WGS sequence"/>
</dbReference>
<dbReference type="OrthoDB" id="4491970at2759"/>
<evidence type="ECO:0000256" key="6">
    <source>
        <dbReference type="ARBA" id="ARBA00022729"/>
    </source>
</evidence>
<evidence type="ECO:0000256" key="1">
    <source>
        <dbReference type="ARBA" id="ARBA00004589"/>
    </source>
</evidence>
<keyword evidence="8" id="KW-0449">Lipoprotein</keyword>
<accession>A0A1F8A557</accession>
<dbReference type="EMBL" id="LYCR01000028">
    <property type="protein sequence ID" value="OGM46880.1"/>
    <property type="molecule type" value="Genomic_DNA"/>
</dbReference>
<evidence type="ECO:0000313" key="11">
    <source>
        <dbReference type="EMBL" id="OGM46880.1"/>
    </source>
</evidence>
<name>A0A1F8A557_9EURO</name>
<evidence type="ECO:0000256" key="2">
    <source>
        <dbReference type="ARBA" id="ARBA00004613"/>
    </source>
</evidence>
<feature type="chain" id="PRO_5009534524" description="CFEM domain-containing protein" evidence="9">
    <location>
        <begin position="19"/>
        <end position="107"/>
    </location>
</feature>
<organism evidence="11 12">
    <name type="scientific">Aspergillus bombycis</name>
    <dbReference type="NCBI Taxonomy" id="109264"/>
    <lineage>
        <taxon>Eukaryota</taxon>
        <taxon>Fungi</taxon>
        <taxon>Dikarya</taxon>
        <taxon>Ascomycota</taxon>
        <taxon>Pezizomycotina</taxon>
        <taxon>Eurotiomycetes</taxon>
        <taxon>Eurotiomycetidae</taxon>
        <taxon>Eurotiales</taxon>
        <taxon>Aspergillaceae</taxon>
        <taxon>Aspergillus</taxon>
    </lineage>
</organism>
<keyword evidence="12" id="KW-1185">Reference proteome</keyword>
<keyword evidence="7" id="KW-1015">Disulfide bond</keyword>
<evidence type="ECO:0000259" key="10">
    <source>
        <dbReference type="Pfam" id="PF05730"/>
    </source>
</evidence>
<feature type="domain" description="CFEM" evidence="10">
    <location>
        <begin position="23"/>
        <end position="77"/>
    </location>
</feature>
<comment type="similarity">
    <text evidence="3">Belongs to the RBT5 family.</text>
</comment>
<keyword evidence="5" id="KW-0472">Membrane</keyword>
<dbReference type="GeneID" id="34448374"/>
<reference evidence="11 12" key="1">
    <citation type="journal article" date="2016" name="Genome Biol. Evol.">
        <title>Draft genome sequence of an aflatoxigenic Aspergillus species, A. bombycis.</title>
        <authorList>
            <person name="Moore G.G."/>
            <person name="Mack B.M."/>
            <person name="Beltz S.B."/>
            <person name="Gilbert M.K."/>
        </authorList>
    </citation>
    <scope>NUCLEOTIDE SEQUENCE [LARGE SCALE GENOMIC DNA]</scope>
    <source>
        <strain evidence="12">NRRL 26010</strain>
    </source>
</reference>
<evidence type="ECO:0000256" key="9">
    <source>
        <dbReference type="SAM" id="SignalP"/>
    </source>
</evidence>
<dbReference type="Pfam" id="PF05730">
    <property type="entry name" value="CFEM"/>
    <property type="match status" value="1"/>
</dbReference>
<comment type="subcellular location">
    <subcellularLocation>
        <location evidence="1">Membrane</location>
        <topology evidence="1">Lipid-anchor</topology>
        <topology evidence="1">GPI-anchor</topology>
    </subcellularLocation>
    <subcellularLocation>
        <location evidence="2">Secreted</location>
    </subcellularLocation>
</comment>
<dbReference type="AlphaFoldDB" id="A0A1F8A557"/>
<dbReference type="RefSeq" id="XP_022390597.1">
    <property type="nucleotide sequence ID" value="XM_022532113.1"/>
</dbReference>
<keyword evidence="5" id="KW-0336">GPI-anchor</keyword>
<feature type="signal peptide" evidence="9">
    <location>
        <begin position="1"/>
        <end position="18"/>
    </location>
</feature>
<proteinExistence type="inferred from homology"/>
<comment type="caution">
    <text evidence="11">The sequence shown here is derived from an EMBL/GenBank/DDBJ whole genome shotgun (WGS) entry which is preliminary data.</text>
</comment>